<comment type="similarity">
    <text evidence="2 8">Belongs to the type II topoisomerase GyrA/ParC subunit family.</text>
</comment>
<dbReference type="SUPFAM" id="SSF101904">
    <property type="entry name" value="GyrA/ParC C-terminal domain-like"/>
    <property type="match status" value="1"/>
</dbReference>
<dbReference type="Gene3D" id="2.120.10.90">
    <property type="entry name" value="DNA gyrase/topoisomerase IV, subunit A, C-terminal"/>
    <property type="match status" value="1"/>
</dbReference>
<dbReference type="InterPro" id="IPR013758">
    <property type="entry name" value="Topo_IIA_A/C_ab"/>
</dbReference>
<comment type="catalytic activity">
    <reaction evidence="1 8 9">
        <text>ATP-dependent breakage, passage and rejoining of double-stranded DNA.</text>
        <dbReference type="EC" id="5.6.2.2"/>
    </reaction>
</comment>
<keyword evidence="10" id="KW-0175">Coiled coil</keyword>
<dbReference type="CDD" id="cd00187">
    <property type="entry name" value="TOP4c"/>
    <property type="match status" value="1"/>
</dbReference>
<feature type="coiled-coil region" evidence="10">
    <location>
        <begin position="430"/>
        <end position="457"/>
    </location>
</feature>
<name>A0ABS4JVH0_9FIRM</name>
<dbReference type="Pfam" id="PF00521">
    <property type="entry name" value="DNA_topoisoIV"/>
    <property type="match status" value="1"/>
</dbReference>
<keyword evidence="8" id="KW-0963">Cytoplasm</keyword>
<dbReference type="InterPro" id="IPR005743">
    <property type="entry name" value="GyrA"/>
</dbReference>
<comment type="function">
    <text evidence="8">A type II topoisomerase that negatively supercoils closed circular double-stranded (ds) DNA in an ATP-dependent manner to modulate DNA topology and maintain chromosomes in an underwound state. Negative supercoiling favors strand separation, and DNA replication, transcription, recombination and repair, all of which involve strand separation. Also able to catalyze the interconversion of other topological isomers of dsDNA rings, including catenanes and knotted rings. Type II topoisomerases break and join 2 DNA strands simultaneously in an ATP-dependent manner.</text>
</comment>
<keyword evidence="13" id="KW-1185">Reference proteome</keyword>
<sequence length="815" mass="91638">MAGDFAQRILTKEIKHEMETSYLTYSMSVIVGRALPDVRDGLKPVQRRILYSMYESGNTADKPYRKSAKTVGDVLGKYHPHGDSAVYDTMVRLAQDFVVRYPLIDGQGNYGSIDGDPPAAMRYTEARLSRLAGEMLADIEKDTVDFEDNFDNSEKEPTVLPSRFPNLLVNGSTGIAVGMATNIPPHNLGEVIDGLCLMIDKPDVTVEELNAVIKGPDFPTGGLILGRDGIRKAYQTGKGSITMRAKTQIETMNNGKNRIVVTELPYGVNKARLIERIAELHRDKKIDGITDLRDESDRTGLRIAIELRRDANAHVVLNQLLKYTALQQNFGINMLALVENRPRLLNLKQMLHYYLQHQLDVIVRRTKFDLEKALARAHILEGLLKALDIIDEVINTIRSSPTTDEARTRLMNEFGFTEVQAQHILDMQLRRLTALEREKLQDEYDELQDRIAYFRAVLDSQKMQYDIIKQELGEIKKKYADPRRTRITADAGEIDVEDLIAEEDVVITISHTGYIKRVPLSTFRAQRRGGRGIQGAGTKEEDFIEHLFITTTHHFMMFFTDQGRVFRIKCHEIPEASRQARGTAIVNLLPLNPGEKVNTVIPVREVEDEGTFIFFATRQGYVKKTALSEYSNVRSTGIIAIRLEEGDKLVGARLTRGNEEIILVSSAGNALRFHEDDVRPMGRDARGVKGIDLGRDEYVVGMDNVQPNADLLVVTETGIGKRTPLSEYPTYRRGAKGVITIRHVEERHGRLVAIKVVTEGNDVILVSEQGVLIRIPVQEVRQSGRATQGVQLMNLDADDKLSAIAQVVTREDEED</sequence>
<dbReference type="Gene3D" id="1.10.268.10">
    <property type="entry name" value="Topoisomerase, domain 3"/>
    <property type="match status" value="1"/>
</dbReference>
<evidence type="ECO:0000256" key="8">
    <source>
        <dbReference type="HAMAP-Rule" id="MF_01897"/>
    </source>
</evidence>
<evidence type="ECO:0000256" key="3">
    <source>
        <dbReference type="ARBA" id="ARBA00022741"/>
    </source>
</evidence>
<dbReference type="Proteomes" id="UP001519289">
    <property type="component" value="Unassembled WGS sequence"/>
</dbReference>
<evidence type="ECO:0000259" key="11">
    <source>
        <dbReference type="PROSITE" id="PS52040"/>
    </source>
</evidence>
<feature type="active site" description="O-(5'-phospho-DNA)-tyrosine intermediate" evidence="8 9">
    <location>
        <position position="123"/>
    </location>
</feature>
<dbReference type="GO" id="GO:0003918">
    <property type="term" value="F:DNA topoisomerase type II (double strand cut, ATP-hydrolyzing) activity"/>
    <property type="evidence" value="ECO:0007669"/>
    <property type="project" value="UniProtKB-EC"/>
</dbReference>
<evidence type="ECO:0000313" key="12">
    <source>
        <dbReference type="EMBL" id="MBP2019509.1"/>
    </source>
</evidence>
<keyword evidence="4 8" id="KW-0067">ATP-binding</keyword>
<dbReference type="InterPro" id="IPR050220">
    <property type="entry name" value="Type_II_DNA_Topoisomerases"/>
</dbReference>
<dbReference type="NCBIfam" id="NF004044">
    <property type="entry name" value="PRK05561.1"/>
    <property type="match status" value="1"/>
</dbReference>
<comment type="subcellular location">
    <subcellularLocation>
        <location evidence="8">Cytoplasm</location>
    </subcellularLocation>
</comment>
<keyword evidence="5 8" id="KW-0799">Topoisomerase</keyword>
<feature type="short sequence motif" description="GyrA-box" evidence="8">
    <location>
        <begin position="526"/>
        <end position="532"/>
    </location>
</feature>
<dbReference type="PANTHER" id="PTHR43493">
    <property type="entry name" value="DNA GYRASE/TOPOISOMERASE SUBUNIT A"/>
    <property type="match status" value="1"/>
</dbReference>
<keyword evidence="3 8" id="KW-0547">Nucleotide-binding</keyword>
<dbReference type="PROSITE" id="PS52040">
    <property type="entry name" value="TOPO_IIA"/>
    <property type="match status" value="1"/>
</dbReference>
<dbReference type="NCBIfam" id="TIGR01063">
    <property type="entry name" value="gyrA"/>
    <property type="match status" value="1"/>
</dbReference>
<keyword evidence="7 8" id="KW-0413">Isomerase</keyword>
<gene>
    <name evidence="8" type="primary">gyrA</name>
    <name evidence="12" type="ORF">J2Z79_002948</name>
</gene>
<dbReference type="Gene3D" id="3.30.1360.40">
    <property type="match status" value="1"/>
</dbReference>
<evidence type="ECO:0000256" key="5">
    <source>
        <dbReference type="ARBA" id="ARBA00023029"/>
    </source>
</evidence>
<comment type="subunit">
    <text evidence="8">Heterotetramer, composed of two GyrA and two GyrB chains. In the heterotetramer, GyrA contains the active site tyrosine that forms a transient covalent intermediate with DNA, while GyrB binds cofactors and catalyzes ATP hydrolysis.</text>
</comment>
<dbReference type="Gene3D" id="3.90.199.10">
    <property type="entry name" value="Topoisomerase II, domain 5"/>
    <property type="match status" value="1"/>
</dbReference>
<dbReference type="EC" id="5.6.2.2" evidence="8"/>
<dbReference type="NCBIfam" id="NF004043">
    <property type="entry name" value="PRK05560.1"/>
    <property type="match status" value="1"/>
</dbReference>
<evidence type="ECO:0000256" key="7">
    <source>
        <dbReference type="ARBA" id="ARBA00023235"/>
    </source>
</evidence>
<dbReference type="SMART" id="SM00434">
    <property type="entry name" value="TOP4c"/>
    <property type="match status" value="1"/>
</dbReference>
<evidence type="ECO:0000256" key="6">
    <source>
        <dbReference type="ARBA" id="ARBA00023125"/>
    </source>
</evidence>
<comment type="miscellaneous">
    <text evidence="8">Few gyrases are as efficient as E.coli at forming negative supercoils. Not all organisms have 2 type II topoisomerases; in organisms with a single type II topoisomerase this enzyme also has to decatenate newly replicated chromosomes.</text>
</comment>
<evidence type="ECO:0000256" key="10">
    <source>
        <dbReference type="SAM" id="Coils"/>
    </source>
</evidence>
<dbReference type="PANTHER" id="PTHR43493:SF5">
    <property type="entry name" value="DNA GYRASE SUBUNIT A, CHLOROPLASTIC_MITOCHONDRIAL"/>
    <property type="match status" value="1"/>
</dbReference>
<dbReference type="RefSeq" id="WP_209467613.1">
    <property type="nucleotide sequence ID" value="NZ_JAGGLG010000029.1"/>
</dbReference>
<evidence type="ECO:0000256" key="4">
    <source>
        <dbReference type="ARBA" id="ARBA00022840"/>
    </source>
</evidence>
<dbReference type="InterPro" id="IPR013760">
    <property type="entry name" value="Topo_IIA-like_dom_sf"/>
</dbReference>
<protein>
    <recommendedName>
        <fullName evidence="8">DNA gyrase subunit A</fullName>
        <ecNumber evidence="8">5.6.2.2</ecNumber>
    </recommendedName>
</protein>
<dbReference type="HAMAP" id="MF_01897">
    <property type="entry name" value="GyrA"/>
    <property type="match status" value="1"/>
</dbReference>
<comment type="caution">
    <text evidence="12">The sequence shown here is derived from an EMBL/GenBank/DDBJ whole genome shotgun (WGS) entry which is preliminary data.</text>
</comment>
<evidence type="ECO:0000256" key="2">
    <source>
        <dbReference type="ARBA" id="ARBA00008263"/>
    </source>
</evidence>
<feature type="domain" description="Topo IIA-type catalytic" evidence="11">
    <location>
        <begin position="35"/>
        <end position="499"/>
    </location>
</feature>
<evidence type="ECO:0000256" key="1">
    <source>
        <dbReference type="ARBA" id="ARBA00000185"/>
    </source>
</evidence>
<evidence type="ECO:0000256" key="9">
    <source>
        <dbReference type="PROSITE-ProRule" id="PRU01384"/>
    </source>
</evidence>
<dbReference type="EMBL" id="JAGGLG010000029">
    <property type="protein sequence ID" value="MBP2019509.1"/>
    <property type="molecule type" value="Genomic_DNA"/>
</dbReference>
<dbReference type="SUPFAM" id="SSF56719">
    <property type="entry name" value="Type II DNA topoisomerase"/>
    <property type="match status" value="1"/>
</dbReference>
<evidence type="ECO:0000313" key="13">
    <source>
        <dbReference type="Proteomes" id="UP001519289"/>
    </source>
</evidence>
<dbReference type="InterPro" id="IPR035516">
    <property type="entry name" value="Gyrase/topoIV_suA_C"/>
</dbReference>
<dbReference type="Pfam" id="PF03989">
    <property type="entry name" value="DNA_gyraseA_C"/>
    <property type="match status" value="6"/>
</dbReference>
<reference evidence="12 13" key="1">
    <citation type="submission" date="2021-03" db="EMBL/GenBank/DDBJ databases">
        <title>Genomic Encyclopedia of Type Strains, Phase IV (KMG-IV): sequencing the most valuable type-strain genomes for metagenomic binning, comparative biology and taxonomic classification.</title>
        <authorList>
            <person name="Goeker M."/>
        </authorList>
    </citation>
    <scope>NUCLEOTIDE SEQUENCE [LARGE SCALE GENOMIC DNA]</scope>
    <source>
        <strain evidence="12 13">DSM 27138</strain>
    </source>
</reference>
<organism evidence="12 13">
    <name type="scientific">Symbiobacterium terraclitae</name>
    <dbReference type="NCBI Taxonomy" id="557451"/>
    <lineage>
        <taxon>Bacteria</taxon>
        <taxon>Bacillati</taxon>
        <taxon>Bacillota</taxon>
        <taxon>Clostridia</taxon>
        <taxon>Eubacteriales</taxon>
        <taxon>Symbiobacteriaceae</taxon>
        <taxon>Symbiobacterium</taxon>
    </lineage>
</organism>
<accession>A0ABS4JVH0</accession>
<proteinExistence type="inferred from homology"/>
<dbReference type="InterPro" id="IPR002205">
    <property type="entry name" value="Topo_IIA_dom_A"/>
</dbReference>
<keyword evidence="6 8" id="KW-0238">DNA-binding</keyword>
<dbReference type="InterPro" id="IPR006691">
    <property type="entry name" value="GyrA/parC_rep"/>
</dbReference>
<dbReference type="InterPro" id="IPR013757">
    <property type="entry name" value="Topo_IIA_A_a_sf"/>
</dbReference>